<dbReference type="Proteomes" id="UP000276379">
    <property type="component" value="Unassembled WGS sequence"/>
</dbReference>
<name>A0A426RWL1_9ACTN</name>
<dbReference type="AlphaFoldDB" id="A0A426RWL1"/>
<dbReference type="GO" id="GO:0003700">
    <property type="term" value="F:DNA-binding transcription factor activity"/>
    <property type="evidence" value="ECO:0007669"/>
    <property type="project" value="InterPro"/>
</dbReference>
<dbReference type="InterPro" id="IPR013325">
    <property type="entry name" value="RNA_pol_sigma_r2"/>
</dbReference>
<dbReference type="EMBL" id="PDES01000020">
    <property type="protein sequence ID" value="RRQ79067.1"/>
    <property type="molecule type" value="Genomic_DNA"/>
</dbReference>
<accession>A0A426RWL1</accession>
<organism evidence="1 2">
    <name type="scientific">Streptomyces griseofuscus</name>
    <dbReference type="NCBI Taxonomy" id="146922"/>
    <lineage>
        <taxon>Bacteria</taxon>
        <taxon>Bacillati</taxon>
        <taxon>Actinomycetota</taxon>
        <taxon>Actinomycetes</taxon>
        <taxon>Kitasatosporales</taxon>
        <taxon>Streptomycetaceae</taxon>
        <taxon>Streptomyces</taxon>
    </lineage>
</organism>
<feature type="non-terminal residue" evidence="1">
    <location>
        <position position="90"/>
    </location>
</feature>
<protein>
    <submittedName>
        <fullName evidence="1">B/F/G family RNA polymerase sigma-70 factor</fullName>
    </submittedName>
</protein>
<dbReference type="GO" id="GO:0006352">
    <property type="term" value="P:DNA-templated transcription initiation"/>
    <property type="evidence" value="ECO:0007669"/>
    <property type="project" value="InterPro"/>
</dbReference>
<proteinExistence type="predicted"/>
<sequence length="90" mass="10160">MLLVKTLATHTRSTELPRVAEPSKVAPKDARDLSRLFFGQLATLEEGTPEYSYARNTLIEMNMSLVRYAAGRFRSRGPEEMEDIVQVGMI</sequence>
<reference evidence="1 2" key="1">
    <citation type="submission" date="2017-10" db="EMBL/GenBank/DDBJ databases">
        <title>Draft genome of actinobacteria isolated from guarana (Paullinia cupana (Mart.) Ducke.</title>
        <authorList>
            <person name="Siqueira K.A."/>
            <person name="Liotti R.G."/>
            <person name="Mendes T.A."/>
            <person name="Soares M.A."/>
        </authorList>
    </citation>
    <scope>NUCLEOTIDE SEQUENCE [LARGE SCALE GENOMIC DNA]</scope>
    <source>
        <strain evidence="1 2">199</strain>
    </source>
</reference>
<gene>
    <name evidence="1" type="ORF">CQW44_35445</name>
</gene>
<comment type="caution">
    <text evidence="1">The sequence shown here is derived from an EMBL/GenBank/DDBJ whole genome shotgun (WGS) entry which is preliminary data.</text>
</comment>
<evidence type="ECO:0000313" key="1">
    <source>
        <dbReference type="EMBL" id="RRQ79067.1"/>
    </source>
</evidence>
<keyword evidence="2" id="KW-1185">Reference proteome</keyword>
<dbReference type="SUPFAM" id="SSF88946">
    <property type="entry name" value="Sigma2 domain of RNA polymerase sigma factors"/>
    <property type="match status" value="1"/>
</dbReference>
<dbReference type="Gene3D" id="1.20.120.1810">
    <property type="match status" value="1"/>
</dbReference>
<evidence type="ECO:0000313" key="2">
    <source>
        <dbReference type="Proteomes" id="UP000276379"/>
    </source>
</evidence>